<organism evidence="2 3">
    <name type="scientific">Paraburkholderia xenovorans (strain LB400)</name>
    <dbReference type="NCBI Taxonomy" id="266265"/>
    <lineage>
        <taxon>Bacteria</taxon>
        <taxon>Pseudomonadati</taxon>
        <taxon>Pseudomonadota</taxon>
        <taxon>Betaproteobacteria</taxon>
        <taxon>Burkholderiales</taxon>
        <taxon>Burkholderiaceae</taxon>
        <taxon>Paraburkholderia</taxon>
    </lineage>
</organism>
<dbReference type="STRING" id="266265.Bxe_A3265"/>
<evidence type="ECO:0000313" key="2">
    <source>
        <dbReference type="EMBL" id="ABE29717.1"/>
    </source>
</evidence>
<feature type="region of interest" description="Disordered" evidence="1">
    <location>
        <begin position="45"/>
        <end position="91"/>
    </location>
</feature>
<feature type="compositionally biased region" description="Basic and acidic residues" evidence="1">
    <location>
        <begin position="48"/>
        <end position="61"/>
    </location>
</feature>
<reference evidence="2 3" key="1">
    <citation type="journal article" date="2006" name="Proc. Natl. Acad. Sci. U.S.A.">
        <title>Burkholderia xenovorans LB400 harbors a multi-replicon, 9.73-Mbp genome shaped for versatility.</title>
        <authorList>
            <person name="Chain P.S."/>
            <person name="Denef V.J."/>
            <person name="Konstantinidis K.T."/>
            <person name="Vergez L.M."/>
            <person name="Agullo L."/>
            <person name="Reyes V.L."/>
            <person name="Hauser L."/>
            <person name="Cordova M."/>
            <person name="Gomez L."/>
            <person name="Gonzalez M."/>
            <person name="Land M."/>
            <person name="Lao V."/>
            <person name="Larimer F."/>
            <person name="LiPuma J.J."/>
            <person name="Mahenthiralingam E."/>
            <person name="Malfatti S.A."/>
            <person name="Marx C.J."/>
            <person name="Parnell J.J."/>
            <person name="Ramette A."/>
            <person name="Richardson P."/>
            <person name="Seeger M."/>
            <person name="Smith D."/>
            <person name="Spilker T."/>
            <person name="Sul W.J."/>
            <person name="Tsoi T.V."/>
            <person name="Ulrich L.E."/>
            <person name="Zhulin I.B."/>
            <person name="Tiedje J.M."/>
        </authorList>
    </citation>
    <scope>NUCLEOTIDE SEQUENCE [LARGE SCALE GENOMIC DNA]</scope>
    <source>
        <strain evidence="2 3">LB400</strain>
    </source>
</reference>
<evidence type="ECO:0000256" key="1">
    <source>
        <dbReference type="SAM" id="MobiDB-lite"/>
    </source>
</evidence>
<accession>Q142M2</accession>
<dbReference type="AlphaFoldDB" id="Q142M2"/>
<proteinExistence type="predicted"/>
<feature type="compositionally biased region" description="Basic and acidic residues" evidence="1">
    <location>
        <begin position="82"/>
        <end position="91"/>
    </location>
</feature>
<keyword evidence="3" id="KW-1185">Reference proteome</keyword>
<protein>
    <submittedName>
        <fullName evidence="2">Uncharacterized protein</fullName>
    </submittedName>
</protein>
<dbReference type="Proteomes" id="UP000001817">
    <property type="component" value="Chromosome 1"/>
</dbReference>
<gene>
    <name evidence="2" type="ORF">Bxe_A3265</name>
</gene>
<dbReference type="EMBL" id="CP000270">
    <property type="protein sequence ID" value="ABE29717.1"/>
    <property type="molecule type" value="Genomic_DNA"/>
</dbReference>
<evidence type="ECO:0000313" key="3">
    <source>
        <dbReference type="Proteomes" id="UP000001817"/>
    </source>
</evidence>
<sequence>MTGVRGVTLERRSVRWVSFRCEQDNACRARAIVHANMHMALRQKTRPGKHDNKGVVTERDYQAQPAIRTPQPSVVDAPPRSLTRDDRGDFA</sequence>
<name>Q142M2_PARXL</name>
<dbReference type="KEGG" id="bxe:Bxe_A3265"/>